<feature type="region of interest" description="Disordered" evidence="1">
    <location>
        <begin position="94"/>
        <end position="123"/>
    </location>
</feature>
<evidence type="ECO:0000256" key="1">
    <source>
        <dbReference type="SAM" id="MobiDB-lite"/>
    </source>
</evidence>
<evidence type="ECO:0000313" key="3">
    <source>
        <dbReference type="Proteomes" id="UP000764837"/>
    </source>
</evidence>
<sequence>MSRTLSYYLLYRTDQSAVPAGLLVVGASQGEALLWDHRRGAWAYDPGLVTRFLNDHRNFDRYENVDRMRAEQVAQAITGVPALPDETAFHTMLANGAAGHNADRSAQSGVADPGGDRRGSQHG</sequence>
<gene>
    <name evidence="2" type="ORF">JOD64_003835</name>
</gene>
<dbReference type="EMBL" id="JAFBBP010000001">
    <property type="protein sequence ID" value="MBM7492613.1"/>
    <property type="molecule type" value="Genomic_DNA"/>
</dbReference>
<evidence type="ECO:0000313" key="2">
    <source>
        <dbReference type="EMBL" id="MBM7492613.1"/>
    </source>
</evidence>
<protein>
    <submittedName>
        <fullName evidence="2">Uncharacterized protein</fullName>
    </submittedName>
</protein>
<proteinExistence type="predicted"/>
<dbReference type="RefSeq" id="WP_204943464.1">
    <property type="nucleotide sequence ID" value="NZ_JAFBBP010000001.1"/>
</dbReference>
<comment type="caution">
    <text evidence="2">The sequence shown here is derived from an EMBL/GenBank/DDBJ whole genome shotgun (WGS) entry which is preliminary data.</text>
</comment>
<accession>A0ABS2LWP7</accession>
<organism evidence="2 3">
    <name type="scientific">Micromonospora luteifusca</name>
    <dbReference type="NCBI Taxonomy" id="709860"/>
    <lineage>
        <taxon>Bacteria</taxon>
        <taxon>Bacillati</taxon>
        <taxon>Actinomycetota</taxon>
        <taxon>Actinomycetes</taxon>
        <taxon>Micromonosporales</taxon>
        <taxon>Micromonosporaceae</taxon>
        <taxon>Micromonospora</taxon>
    </lineage>
</organism>
<dbReference type="Proteomes" id="UP000764837">
    <property type="component" value="Unassembled WGS sequence"/>
</dbReference>
<keyword evidence="3" id="KW-1185">Reference proteome</keyword>
<name>A0ABS2LWP7_9ACTN</name>
<feature type="compositionally biased region" description="Basic and acidic residues" evidence="1">
    <location>
        <begin position="114"/>
        <end position="123"/>
    </location>
</feature>
<reference evidence="2 3" key="1">
    <citation type="submission" date="2021-01" db="EMBL/GenBank/DDBJ databases">
        <title>Sequencing the genomes of 1000 actinobacteria strains.</title>
        <authorList>
            <person name="Klenk H.-P."/>
        </authorList>
    </citation>
    <scope>NUCLEOTIDE SEQUENCE [LARGE SCALE GENOMIC DNA]</scope>
    <source>
        <strain evidence="2 3">DSM 100204</strain>
    </source>
</reference>